<comment type="caution">
    <text evidence="1">The sequence shown here is derived from an EMBL/GenBank/DDBJ whole genome shotgun (WGS) entry which is preliminary data.</text>
</comment>
<dbReference type="Proteomes" id="UP001153331">
    <property type="component" value="Unassembled WGS sequence"/>
</dbReference>
<name>A0ACC2I0L7_9PLEO</name>
<keyword evidence="2" id="KW-1185">Reference proteome</keyword>
<evidence type="ECO:0000313" key="2">
    <source>
        <dbReference type="Proteomes" id="UP001153331"/>
    </source>
</evidence>
<proteinExistence type="predicted"/>
<organism evidence="1 2">
    <name type="scientific">Boeremia exigua</name>
    <dbReference type="NCBI Taxonomy" id="749465"/>
    <lineage>
        <taxon>Eukaryota</taxon>
        <taxon>Fungi</taxon>
        <taxon>Dikarya</taxon>
        <taxon>Ascomycota</taxon>
        <taxon>Pezizomycotina</taxon>
        <taxon>Dothideomycetes</taxon>
        <taxon>Pleosporomycetidae</taxon>
        <taxon>Pleosporales</taxon>
        <taxon>Pleosporineae</taxon>
        <taxon>Didymellaceae</taxon>
        <taxon>Boeremia</taxon>
    </lineage>
</organism>
<protein>
    <submittedName>
        <fullName evidence="1">Uncharacterized protein</fullName>
    </submittedName>
</protein>
<sequence length="131" mass="13544">MKAGAPTEPPLEACVPMAPWSTAAAQGECWTEQPTAPAGASASSSTAQVAAKSNGAHDTAASELLDSLRAGSGRSATFPFMRTIPARCRRVPYRAAWKFGALGTRLARRSSACGKFLGPCSSTPECTAWAL</sequence>
<reference evidence="1" key="1">
    <citation type="submission" date="2022-11" db="EMBL/GenBank/DDBJ databases">
        <title>Genome Sequence of Boeremia exigua.</title>
        <authorList>
            <person name="Buettner E."/>
        </authorList>
    </citation>
    <scope>NUCLEOTIDE SEQUENCE</scope>
    <source>
        <strain evidence="1">CU02</strain>
    </source>
</reference>
<gene>
    <name evidence="1" type="ORF">OPT61_g8000</name>
</gene>
<dbReference type="EMBL" id="JAPHNI010000711">
    <property type="protein sequence ID" value="KAJ8108690.1"/>
    <property type="molecule type" value="Genomic_DNA"/>
</dbReference>
<evidence type="ECO:0000313" key="1">
    <source>
        <dbReference type="EMBL" id="KAJ8108690.1"/>
    </source>
</evidence>
<accession>A0ACC2I0L7</accession>